<dbReference type="EMBL" id="QWEI01000001">
    <property type="protein sequence ID" value="RHW39307.1"/>
    <property type="molecule type" value="Genomic_DNA"/>
</dbReference>
<keyword evidence="15" id="KW-0472">Membrane</keyword>
<evidence type="ECO:0000313" key="18">
    <source>
        <dbReference type="Proteomes" id="UP000265692"/>
    </source>
</evidence>
<dbReference type="Pfam" id="PF00355">
    <property type="entry name" value="Rieske"/>
    <property type="match status" value="1"/>
</dbReference>
<evidence type="ECO:0000256" key="9">
    <source>
        <dbReference type="ARBA" id="ARBA00023157"/>
    </source>
</evidence>
<dbReference type="GO" id="GO:0004497">
    <property type="term" value="F:monooxygenase activity"/>
    <property type="evidence" value="ECO:0007669"/>
    <property type="project" value="UniProtKB-ARBA"/>
</dbReference>
<name>A0A396SJX1_9BACL</name>
<dbReference type="InterPro" id="IPR036922">
    <property type="entry name" value="Rieske_2Fe-2S_sf"/>
</dbReference>
<sequence length="167" mass="18395">MSNNRVSRRQFLNYTLTGVGGFMAAGMLLPMVRFAIDPVLQTKAEGDFVQTSQKVADLTEEPVRVDFSYEQVDAWYKSEVTDTAWVYKQGDQVIALSPVCKHLGCTVNWAGDSAHPDQFFCACHGGRYEKTGKNIPGTPPTGPLDEYEVAEQDGLVMLGKKIANTLV</sequence>
<gene>
    <name evidence="17" type="ORF">D1B33_00190</name>
</gene>
<comment type="similarity">
    <text evidence="1">Belongs to the Rieske iron-sulfur protein family.</text>
</comment>
<keyword evidence="9" id="KW-1015">Disulfide bond</keyword>
<comment type="caution">
    <text evidence="17">The sequence shown here is derived from an EMBL/GenBank/DDBJ whole genome shotgun (WGS) entry which is preliminary data.</text>
</comment>
<dbReference type="RefSeq" id="WP_118874319.1">
    <property type="nucleotide sequence ID" value="NZ_QWEI01000001.1"/>
</dbReference>
<keyword evidence="15" id="KW-1133">Transmembrane helix</keyword>
<evidence type="ECO:0000256" key="8">
    <source>
        <dbReference type="ARBA" id="ARBA00023014"/>
    </source>
</evidence>
<dbReference type="Proteomes" id="UP000265692">
    <property type="component" value="Unassembled WGS sequence"/>
</dbReference>
<evidence type="ECO:0000256" key="7">
    <source>
        <dbReference type="ARBA" id="ARBA00023004"/>
    </source>
</evidence>
<evidence type="ECO:0000256" key="14">
    <source>
        <dbReference type="ARBA" id="ARBA00076330"/>
    </source>
</evidence>
<dbReference type="CDD" id="cd03467">
    <property type="entry name" value="Rieske"/>
    <property type="match status" value="1"/>
</dbReference>
<dbReference type="InterPro" id="IPR006311">
    <property type="entry name" value="TAT_signal"/>
</dbReference>
<evidence type="ECO:0000259" key="16">
    <source>
        <dbReference type="PROSITE" id="PS51296"/>
    </source>
</evidence>
<reference evidence="17 18" key="1">
    <citation type="submission" date="2018-08" db="EMBL/GenBank/DDBJ databases">
        <title>Lysinibacillus sp. YLB-03 draft genome sequence.</title>
        <authorList>
            <person name="Yu L."/>
        </authorList>
    </citation>
    <scope>NUCLEOTIDE SEQUENCE [LARGE SCALE GENOMIC DNA]</scope>
    <source>
        <strain evidence="17 18">YLB-03</strain>
    </source>
</reference>
<dbReference type="Gene3D" id="1.20.5.700">
    <property type="entry name" value="Single helix bin"/>
    <property type="match status" value="1"/>
</dbReference>
<keyword evidence="8" id="KW-0411">Iron-sulfur</keyword>
<evidence type="ECO:0000256" key="11">
    <source>
        <dbReference type="ARBA" id="ARBA00064458"/>
    </source>
</evidence>
<comment type="function">
    <text evidence="10">Component of the menaquinol:cytochrome c reductase complex. The Rieske protein is a high potential 2Fe-2S protein.</text>
</comment>
<dbReference type="FunFam" id="2.102.10.10:FF:000006">
    <property type="entry name" value="Menaquinol-cytochrome c reductase, iron-sulfur subunit"/>
    <property type="match status" value="1"/>
</dbReference>
<protein>
    <recommendedName>
        <fullName evidence="12">Menaquinol:cytochrome c reductase iron-sulfur subunit</fullName>
    </recommendedName>
    <alternativeName>
        <fullName evidence="14">Cytochrome bc complex, iron-sulfur subunit</fullName>
    </alternativeName>
    <alternativeName>
        <fullName evidence="13">Rieske iron-sulfur protein QcrA</fullName>
    </alternativeName>
</protein>
<feature type="transmembrane region" description="Helical" evidence="15">
    <location>
        <begin position="12"/>
        <end position="32"/>
    </location>
</feature>
<evidence type="ECO:0000256" key="13">
    <source>
        <dbReference type="ARBA" id="ARBA00075320"/>
    </source>
</evidence>
<dbReference type="OrthoDB" id="9767869at2"/>
<dbReference type="SUPFAM" id="SSF50022">
    <property type="entry name" value="ISP domain"/>
    <property type="match status" value="1"/>
</dbReference>
<dbReference type="InterPro" id="IPR014349">
    <property type="entry name" value="Rieske_Fe-S_prot"/>
</dbReference>
<evidence type="ECO:0000256" key="6">
    <source>
        <dbReference type="ARBA" id="ARBA00023002"/>
    </source>
</evidence>
<keyword evidence="2" id="KW-0813">Transport</keyword>
<evidence type="ECO:0000256" key="1">
    <source>
        <dbReference type="ARBA" id="ARBA00010651"/>
    </source>
</evidence>
<keyword evidence="15" id="KW-0812">Transmembrane</keyword>
<dbReference type="GO" id="GO:0046872">
    <property type="term" value="F:metal ion binding"/>
    <property type="evidence" value="ECO:0007669"/>
    <property type="project" value="UniProtKB-KW"/>
</dbReference>
<proteinExistence type="inferred from homology"/>
<evidence type="ECO:0000256" key="3">
    <source>
        <dbReference type="ARBA" id="ARBA00022714"/>
    </source>
</evidence>
<keyword evidence="3" id="KW-0001">2Fe-2S</keyword>
<evidence type="ECO:0000313" key="17">
    <source>
        <dbReference type="EMBL" id="RHW39307.1"/>
    </source>
</evidence>
<evidence type="ECO:0000256" key="5">
    <source>
        <dbReference type="ARBA" id="ARBA00022982"/>
    </source>
</evidence>
<comment type="subunit">
    <text evidence="11">The main subunits of the menaquinol:cytochrome c complex are a Rieske-type iron-sulfur protein (QcrA), a cytochrome b (QcrB) and a cytochrome c (QcrC).</text>
</comment>
<keyword evidence="7" id="KW-0408">Iron</keyword>
<accession>A0A396SJX1</accession>
<evidence type="ECO:0000256" key="10">
    <source>
        <dbReference type="ARBA" id="ARBA00055683"/>
    </source>
</evidence>
<evidence type="ECO:0000256" key="2">
    <source>
        <dbReference type="ARBA" id="ARBA00022448"/>
    </source>
</evidence>
<dbReference type="GO" id="GO:0051537">
    <property type="term" value="F:2 iron, 2 sulfur cluster binding"/>
    <property type="evidence" value="ECO:0007669"/>
    <property type="project" value="UniProtKB-KW"/>
</dbReference>
<evidence type="ECO:0000256" key="4">
    <source>
        <dbReference type="ARBA" id="ARBA00022723"/>
    </source>
</evidence>
<keyword evidence="6" id="KW-0560">Oxidoreductase</keyword>
<dbReference type="PROSITE" id="PS51318">
    <property type="entry name" value="TAT"/>
    <property type="match status" value="1"/>
</dbReference>
<dbReference type="PROSITE" id="PS51296">
    <property type="entry name" value="RIESKE"/>
    <property type="match status" value="1"/>
</dbReference>
<keyword evidence="18" id="KW-1185">Reference proteome</keyword>
<dbReference type="InterPro" id="IPR017941">
    <property type="entry name" value="Rieske_2Fe-2S"/>
</dbReference>
<keyword evidence="4" id="KW-0479">Metal-binding</keyword>
<dbReference type="GO" id="GO:0016705">
    <property type="term" value="F:oxidoreductase activity, acting on paired donors, with incorporation or reduction of molecular oxygen"/>
    <property type="evidence" value="ECO:0007669"/>
    <property type="project" value="UniProtKB-ARBA"/>
</dbReference>
<evidence type="ECO:0000256" key="15">
    <source>
        <dbReference type="SAM" id="Phobius"/>
    </source>
</evidence>
<organism evidence="17 18">
    <name type="scientific">Ureibacillus yapensis</name>
    <dbReference type="NCBI Taxonomy" id="2304605"/>
    <lineage>
        <taxon>Bacteria</taxon>
        <taxon>Bacillati</taxon>
        <taxon>Bacillota</taxon>
        <taxon>Bacilli</taxon>
        <taxon>Bacillales</taxon>
        <taxon>Caryophanaceae</taxon>
        <taxon>Ureibacillus</taxon>
    </lineage>
</organism>
<evidence type="ECO:0000256" key="12">
    <source>
        <dbReference type="ARBA" id="ARBA00067741"/>
    </source>
</evidence>
<dbReference type="AlphaFoldDB" id="A0A396SJX1"/>
<feature type="domain" description="Rieske" evidence="16">
    <location>
        <begin position="62"/>
        <end position="158"/>
    </location>
</feature>
<keyword evidence="5" id="KW-0249">Electron transport</keyword>
<dbReference type="Gene3D" id="2.102.10.10">
    <property type="entry name" value="Rieske [2Fe-2S] iron-sulphur domain"/>
    <property type="match status" value="1"/>
</dbReference>
<dbReference type="PANTHER" id="PTHR10134">
    <property type="entry name" value="CYTOCHROME B-C1 COMPLEX SUBUNIT RIESKE, MITOCHONDRIAL"/>
    <property type="match status" value="1"/>
</dbReference>